<protein>
    <recommendedName>
        <fullName evidence="2">Rhodanese domain-containing protein</fullName>
    </recommendedName>
</protein>
<dbReference type="Gene3D" id="3.40.30.10">
    <property type="entry name" value="Glutaredoxin"/>
    <property type="match status" value="1"/>
</dbReference>
<feature type="domain" description="Rhodanese" evidence="2">
    <location>
        <begin position="107"/>
        <end position="141"/>
    </location>
</feature>
<dbReference type="KEGG" id="ehx:EMIHUDRAFT_440457"/>
<evidence type="ECO:0000313" key="4">
    <source>
        <dbReference type="Proteomes" id="UP000013827"/>
    </source>
</evidence>
<dbReference type="SUPFAM" id="SSF52833">
    <property type="entry name" value="Thioredoxin-like"/>
    <property type="match status" value="1"/>
</dbReference>
<dbReference type="PROSITE" id="PS50206">
    <property type="entry name" value="RHODANESE_3"/>
    <property type="match status" value="1"/>
</dbReference>
<feature type="compositionally biased region" description="Basic and acidic residues" evidence="1">
    <location>
        <begin position="53"/>
        <end position="62"/>
    </location>
</feature>
<dbReference type="InterPro" id="IPR002109">
    <property type="entry name" value="Glutaredoxin"/>
</dbReference>
<evidence type="ECO:0000256" key="1">
    <source>
        <dbReference type="SAM" id="MobiDB-lite"/>
    </source>
</evidence>
<dbReference type="Pfam" id="PF00462">
    <property type="entry name" value="Glutaredoxin"/>
    <property type="match status" value="1"/>
</dbReference>
<organism evidence="3 4">
    <name type="scientific">Emiliania huxleyi (strain CCMP1516)</name>
    <dbReference type="NCBI Taxonomy" id="280463"/>
    <lineage>
        <taxon>Eukaryota</taxon>
        <taxon>Haptista</taxon>
        <taxon>Haptophyta</taxon>
        <taxon>Prymnesiophyceae</taxon>
        <taxon>Isochrysidales</taxon>
        <taxon>Noelaerhabdaceae</taxon>
        <taxon>Emiliania</taxon>
    </lineage>
</organism>
<accession>A0A0D3KN23</accession>
<dbReference type="GeneID" id="17282428"/>
<name>A0A0D3KN23_EMIH1</name>
<dbReference type="PaxDb" id="2903-EOD37158"/>
<sequence>MISVQPALLLALASRPAPYSPGSLAAPFNAIGQPQNFGTGASRFAAARPHPMRKGEGDAETRARRRLQAEFQRQVRQDRVAKAAAGEYDRAGAAEDVARLARSAQVVVFSCESGEESSKAARLLRLAGAEPRLIDLDPKSEEGAVRRAELHRLTGCAAFPSVWIGGEI</sequence>
<evidence type="ECO:0000313" key="3">
    <source>
        <dbReference type="EnsemblProtists" id="EOD37158"/>
    </source>
</evidence>
<proteinExistence type="predicted"/>
<dbReference type="HOGENOM" id="CLU_1589502_0_0_1"/>
<dbReference type="EnsemblProtists" id="EOD37158">
    <property type="protein sequence ID" value="EOD37158"/>
    <property type="gene ID" value="EMIHUDRAFT_440457"/>
</dbReference>
<reference evidence="3" key="2">
    <citation type="submission" date="2024-10" db="UniProtKB">
        <authorList>
            <consortium name="EnsemblProtists"/>
        </authorList>
    </citation>
    <scope>IDENTIFICATION</scope>
</reference>
<dbReference type="InterPro" id="IPR036249">
    <property type="entry name" value="Thioredoxin-like_sf"/>
</dbReference>
<reference evidence="4" key="1">
    <citation type="journal article" date="2013" name="Nature">
        <title>Pan genome of the phytoplankton Emiliania underpins its global distribution.</title>
        <authorList>
            <person name="Read B.A."/>
            <person name="Kegel J."/>
            <person name="Klute M.J."/>
            <person name="Kuo A."/>
            <person name="Lefebvre S.C."/>
            <person name="Maumus F."/>
            <person name="Mayer C."/>
            <person name="Miller J."/>
            <person name="Monier A."/>
            <person name="Salamov A."/>
            <person name="Young J."/>
            <person name="Aguilar M."/>
            <person name="Claverie J.M."/>
            <person name="Frickenhaus S."/>
            <person name="Gonzalez K."/>
            <person name="Herman E.K."/>
            <person name="Lin Y.C."/>
            <person name="Napier J."/>
            <person name="Ogata H."/>
            <person name="Sarno A.F."/>
            <person name="Shmutz J."/>
            <person name="Schroeder D."/>
            <person name="de Vargas C."/>
            <person name="Verret F."/>
            <person name="von Dassow P."/>
            <person name="Valentin K."/>
            <person name="Van de Peer Y."/>
            <person name="Wheeler G."/>
            <person name="Dacks J.B."/>
            <person name="Delwiche C.F."/>
            <person name="Dyhrman S.T."/>
            <person name="Glockner G."/>
            <person name="John U."/>
            <person name="Richards T."/>
            <person name="Worden A.Z."/>
            <person name="Zhang X."/>
            <person name="Grigoriev I.V."/>
            <person name="Allen A.E."/>
            <person name="Bidle K."/>
            <person name="Borodovsky M."/>
            <person name="Bowler C."/>
            <person name="Brownlee C."/>
            <person name="Cock J.M."/>
            <person name="Elias M."/>
            <person name="Gladyshev V.N."/>
            <person name="Groth M."/>
            <person name="Guda C."/>
            <person name="Hadaegh A."/>
            <person name="Iglesias-Rodriguez M.D."/>
            <person name="Jenkins J."/>
            <person name="Jones B.M."/>
            <person name="Lawson T."/>
            <person name="Leese F."/>
            <person name="Lindquist E."/>
            <person name="Lobanov A."/>
            <person name="Lomsadze A."/>
            <person name="Malik S.B."/>
            <person name="Marsh M.E."/>
            <person name="Mackinder L."/>
            <person name="Mock T."/>
            <person name="Mueller-Roeber B."/>
            <person name="Pagarete A."/>
            <person name="Parker M."/>
            <person name="Probert I."/>
            <person name="Quesneville H."/>
            <person name="Raines C."/>
            <person name="Rensing S.A."/>
            <person name="Riano-Pachon D.M."/>
            <person name="Richier S."/>
            <person name="Rokitta S."/>
            <person name="Shiraiwa Y."/>
            <person name="Soanes D.M."/>
            <person name="van der Giezen M."/>
            <person name="Wahlund T.M."/>
            <person name="Williams B."/>
            <person name="Wilson W."/>
            <person name="Wolfe G."/>
            <person name="Wurch L.L."/>
        </authorList>
    </citation>
    <scope>NUCLEOTIDE SEQUENCE</scope>
</reference>
<dbReference type="AlphaFoldDB" id="A0A0D3KN23"/>
<dbReference type="PROSITE" id="PS51354">
    <property type="entry name" value="GLUTAREDOXIN_2"/>
    <property type="match status" value="1"/>
</dbReference>
<keyword evidence="4" id="KW-1185">Reference proteome</keyword>
<evidence type="ECO:0000259" key="2">
    <source>
        <dbReference type="PROSITE" id="PS50206"/>
    </source>
</evidence>
<dbReference type="RefSeq" id="XP_005789587.1">
    <property type="nucleotide sequence ID" value="XM_005789530.1"/>
</dbReference>
<dbReference type="Proteomes" id="UP000013827">
    <property type="component" value="Unassembled WGS sequence"/>
</dbReference>
<feature type="region of interest" description="Disordered" evidence="1">
    <location>
        <begin position="39"/>
        <end position="63"/>
    </location>
</feature>
<dbReference type="InterPro" id="IPR001763">
    <property type="entry name" value="Rhodanese-like_dom"/>
</dbReference>